<feature type="non-terminal residue" evidence="2">
    <location>
        <position position="102"/>
    </location>
</feature>
<dbReference type="PANTHER" id="PTHR23257">
    <property type="entry name" value="SERINE-THREONINE PROTEIN KINASE"/>
    <property type="match status" value="1"/>
</dbReference>
<protein>
    <recommendedName>
        <fullName evidence="1">Protein kinase domain-containing protein</fullName>
    </recommendedName>
</protein>
<dbReference type="InterPro" id="IPR011009">
    <property type="entry name" value="Kinase-like_dom_sf"/>
</dbReference>
<dbReference type="GO" id="GO:0007165">
    <property type="term" value="P:signal transduction"/>
    <property type="evidence" value="ECO:0007669"/>
    <property type="project" value="TreeGrafter"/>
</dbReference>
<evidence type="ECO:0000259" key="1">
    <source>
        <dbReference type="PROSITE" id="PS50011"/>
    </source>
</evidence>
<dbReference type="Gene3D" id="1.10.510.10">
    <property type="entry name" value="Transferase(Phosphotransferase) domain 1"/>
    <property type="match status" value="1"/>
</dbReference>
<organism evidence="2">
    <name type="scientific">Phaeodactylum tricornutum</name>
    <name type="common">Diatom</name>
    <dbReference type="NCBI Taxonomy" id="2850"/>
    <lineage>
        <taxon>Eukaryota</taxon>
        <taxon>Sar</taxon>
        <taxon>Stramenopiles</taxon>
        <taxon>Ochrophyta</taxon>
        <taxon>Bacillariophyta</taxon>
        <taxon>Bacillariophyceae</taxon>
        <taxon>Bacillariophycidae</taxon>
        <taxon>Naviculales</taxon>
        <taxon>Phaeodactylaceae</taxon>
        <taxon>Phaeodactylum</taxon>
    </lineage>
</organism>
<accession>A0A8J9X700</accession>
<feature type="non-terminal residue" evidence="2">
    <location>
        <position position="1"/>
    </location>
</feature>
<sequence length="102" mass="11623">TGLTGTRRYMAPEVIRCAPYGFSADVYGFGILFWQMISLKTPFEKYDTNKLYDHVVVAGKRPEAVHGLPSMLHSMMEDAWSVETSKRPTFKQICQYLQAEIA</sequence>
<dbReference type="Proteomes" id="UP000836788">
    <property type="component" value="Chromosome 4"/>
</dbReference>
<gene>
    <name evidence="2" type="ORF">PTTT1_LOCUS42848</name>
</gene>
<dbReference type="PROSITE" id="PS50011">
    <property type="entry name" value="PROTEIN_KINASE_DOM"/>
    <property type="match status" value="1"/>
</dbReference>
<dbReference type="Pfam" id="PF07714">
    <property type="entry name" value="PK_Tyr_Ser-Thr"/>
    <property type="match status" value="1"/>
</dbReference>
<dbReference type="EMBL" id="OU594945">
    <property type="protein sequence ID" value="CAG9289816.1"/>
    <property type="molecule type" value="Genomic_DNA"/>
</dbReference>
<evidence type="ECO:0000313" key="2">
    <source>
        <dbReference type="EMBL" id="CAG9289816.1"/>
    </source>
</evidence>
<dbReference type="InterPro" id="IPR000719">
    <property type="entry name" value="Prot_kinase_dom"/>
</dbReference>
<dbReference type="AlphaFoldDB" id="A0A8J9X700"/>
<name>A0A8J9X700_PHATR</name>
<dbReference type="GO" id="GO:0005737">
    <property type="term" value="C:cytoplasm"/>
    <property type="evidence" value="ECO:0007669"/>
    <property type="project" value="TreeGrafter"/>
</dbReference>
<dbReference type="GO" id="GO:0004672">
    <property type="term" value="F:protein kinase activity"/>
    <property type="evidence" value="ECO:0007669"/>
    <property type="project" value="InterPro"/>
</dbReference>
<feature type="domain" description="Protein kinase" evidence="1">
    <location>
        <begin position="1"/>
        <end position="101"/>
    </location>
</feature>
<dbReference type="SUPFAM" id="SSF56112">
    <property type="entry name" value="Protein kinase-like (PK-like)"/>
    <property type="match status" value="1"/>
</dbReference>
<dbReference type="GO" id="GO:0005524">
    <property type="term" value="F:ATP binding"/>
    <property type="evidence" value="ECO:0007669"/>
    <property type="project" value="InterPro"/>
</dbReference>
<reference evidence="2" key="1">
    <citation type="submission" date="2022-02" db="EMBL/GenBank/DDBJ databases">
        <authorList>
            <person name="Giguere J D."/>
        </authorList>
    </citation>
    <scope>NUCLEOTIDE SEQUENCE</scope>
    <source>
        <strain evidence="2">CCAP 1055/1</strain>
    </source>
</reference>
<proteinExistence type="predicted"/>
<dbReference type="InterPro" id="IPR050167">
    <property type="entry name" value="Ser_Thr_protein_kinase"/>
</dbReference>
<dbReference type="InterPro" id="IPR001245">
    <property type="entry name" value="Ser-Thr/Tyr_kinase_cat_dom"/>
</dbReference>
<dbReference type="PANTHER" id="PTHR23257:SF958">
    <property type="entry name" value="SERINE_THREONINE-PROTEIN KINASE WNK4"/>
    <property type="match status" value="1"/>
</dbReference>